<sequence length="476" mass="52632">MSTNPVATQTAVDDLYAEAEHWHVNTGGETIHAKRLAGRWRTIKWAAASVWLIYFLGPYLRWDGRQAVLFDIPNRQYHIFGATVLPQDFWMLSLLLLFFAILLAVATALVGRVWCGYFCFQTVWTDIYTWIEEKLEGSPPQRRKLDKAPMSPSKFRIKATKHALWLLIGFITGISFVAWFTDAPALWGSFFTGESGPVAYITVALFTVGTYGLAGFMREQTCFWLCPYARIQGVMLDKTTIVPTYDVARGEPRGRVKRGGVGETRTGGDCVDCNQCVAVCPTGVDIRNGQQEGCITCALCIDACDQVMDKVGRPRGLIRYASLDELEGLPTKTLLLRPRVWVYAAIMSVALAGILYGFSTLAAIDLKVLHERAPLYVRLSDGSIQNKYTLKILNKMPEELSVRISVTGPDGLTLVGADEPIVAPPGGVTPAVVFVKVPKRSLDGEQHPVQFHVEAARPSGAVVEADRESVFIGPRR</sequence>
<dbReference type="Gene3D" id="2.60.40.10">
    <property type="entry name" value="Immunoglobulins"/>
    <property type="match status" value="1"/>
</dbReference>
<dbReference type="InterPro" id="IPR013783">
    <property type="entry name" value="Ig-like_fold"/>
</dbReference>
<dbReference type="GO" id="GO:0046872">
    <property type="term" value="F:metal ion binding"/>
    <property type="evidence" value="ECO:0007669"/>
    <property type="project" value="UniProtKB-KW"/>
</dbReference>
<evidence type="ECO:0000256" key="2">
    <source>
        <dbReference type="ARBA" id="ARBA00022485"/>
    </source>
</evidence>
<dbReference type="STRING" id="1058.SAMN05421783_10151"/>
<evidence type="ECO:0000313" key="10">
    <source>
        <dbReference type="Proteomes" id="UP000198816"/>
    </source>
</evidence>
<evidence type="ECO:0000256" key="1">
    <source>
        <dbReference type="ARBA" id="ARBA00022448"/>
    </source>
</evidence>
<feature type="domain" description="4Fe-4S ferredoxin-type" evidence="8">
    <location>
        <begin position="260"/>
        <end position="290"/>
    </location>
</feature>
<evidence type="ECO:0000256" key="5">
    <source>
        <dbReference type="ARBA" id="ARBA00023004"/>
    </source>
</evidence>
<keyword evidence="3" id="KW-0479">Metal-binding</keyword>
<dbReference type="GO" id="GO:0005886">
    <property type="term" value="C:plasma membrane"/>
    <property type="evidence" value="ECO:0007669"/>
    <property type="project" value="TreeGrafter"/>
</dbReference>
<organism evidence="9 10">
    <name type="scientific">Thiocapsa roseopersicina</name>
    <dbReference type="NCBI Taxonomy" id="1058"/>
    <lineage>
        <taxon>Bacteria</taxon>
        <taxon>Pseudomonadati</taxon>
        <taxon>Pseudomonadota</taxon>
        <taxon>Gammaproteobacteria</taxon>
        <taxon>Chromatiales</taxon>
        <taxon>Chromatiaceae</taxon>
        <taxon>Thiocapsa</taxon>
    </lineage>
</organism>
<name>A0A1H2Q108_THIRO</name>
<dbReference type="InterPro" id="IPR017900">
    <property type="entry name" value="4Fe4S_Fe_S_CS"/>
</dbReference>
<dbReference type="InterPro" id="IPR017896">
    <property type="entry name" value="4Fe4S_Fe-S-bd"/>
</dbReference>
<dbReference type="OrthoDB" id="9811700at2"/>
<keyword evidence="5" id="KW-0408">Iron</keyword>
<dbReference type="PROSITE" id="PS51379">
    <property type="entry name" value="4FE4S_FER_2"/>
    <property type="match status" value="1"/>
</dbReference>
<dbReference type="Pfam" id="PF12801">
    <property type="entry name" value="Fer4_5"/>
    <property type="match status" value="1"/>
</dbReference>
<keyword evidence="7" id="KW-1133">Transmembrane helix</keyword>
<dbReference type="SUPFAM" id="SSF54862">
    <property type="entry name" value="4Fe-4S ferredoxins"/>
    <property type="match status" value="1"/>
</dbReference>
<keyword evidence="10" id="KW-1185">Reference proteome</keyword>
<dbReference type="NCBIfam" id="TIGR02745">
    <property type="entry name" value="ccoG_rdxA_fixG"/>
    <property type="match status" value="1"/>
</dbReference>
<dbReference type="InterPro" id="IPR014116">
    <property type="entry name" value="Cyt_c_oxidase_cbb3_FixG"/>
</dbReference>
<evidence type="ECO:0000313" key="9">
    <source>
        <dbReference type="EMBL" id="SDW00812.1"/>
    </source>
</evidence>
<dbReference type="PANTHER" id="PTHR30176">
    <property type="entry name" value="FERREDOXIN-TYPE PROTEIN NAPH"/>
    <property type="match status" value="1"/>
</dbReference>
<dbReference type="InterPro" id="IPR051684">
    <property type="entry name" value="Electron_Trans/Redox"/>
</dbReference>
<keyword evidence="1" id="KW-0813">Transport</keyword>
<dbReference type="PROSITE" id="PS00198">
    <property type="entry name" value="4FE4S_FER_1"/>
    <property type="match status" value="1"/>
</dbReference>
<dbReference type="InterPro" id="IPR032879">
    <property type="entry name" value="FixG_C"/>
</dbReference>
<dbReference type="EMBL" id="FNNZ01000001">
    <property type="protein sequence ID" value="SDW00812.1"/>
    <property type="molecule type" value="Genomic_DNA"/>
</dbReference>
<evidence type="ECO:0000256" key="6">
    <source>
        <dbReference type="ARBA" id="ARBA00023014"/>
    </source>
</evidence>
<dbReference type="GO" id="GO:0051539">
    <property type="term" value="F:4 iron, 4 sulfur cluster binding"/>
    <property type="evidence" value="ECO:0007669"/>
    <property type="project" value="UniProtKB-KW"/>
</dbReference>
<dbReference type="AlphaFoldDB" id="A0A1H2Q108"/>
<keyword evidence="2" id="KW-0004">4Fe-4S</keyword>
<evidence type="ECO:0000256" key="4">
    <source>
        <dbReference type="ARBA" id="ARBA00022982"/>
    </source>
</evidence>
<gene>
    <name evidence="9" type="ORF">SAMN05421783_10151</name>
</gene>
<feature type="transmembrane region" description="Helical" evidence="7">
    <location>
        <begin position="340"/>
        <end position="364"/>
    </location>
</feature>
<evidence type="ECO:0000256" key="7">
    <source>
        <dbReference type="SAM" id="Phobius"/>
    </source>
</evidence>
<keyword evidence="4" id="KW-0249">Electron transport</keyword>
<protein>
    <submittedName>
        <fullName evidence="9">Cytochrome c oxidase accessory protein FixG</fullName>
    </submittedName>
</protein>
<reference evidence="10" key="1">
    <citation type="submission" date="2016-10" db="EMBL/GenBank/DDBJ databases">
        <authorList>
            <person name="Varghese N."/>
            <person name="Submissions S."/>
        </authorList>
    </citation>
    <scope>NUCLEOTIDE SEQUENCE [LARGE SCALE GENOMIC DNA]</scope>
    <source>
        <strain evidence="10">DSM 217</strain>
    </source>
</reference>
<feature type="transmembrane region" description="Helical" evidence="7">
    <location>
        <begin position="42"/>
        <end position="60"/>
    </location>
</feature>
<dbReference type="Pfam" id="PF13746">
    <property type="entry name" value="Fer4_18"/>
    <property type="match status" value="1"/>
</dbReference>
<evidence type="ECO:0000256" key="3">
    <source>
        <dbReference type="ARBA" id="ARBA00022723"/>
    </source>
</evidence>
<feature type="transmembrane region" description="Helical" evidence="7">
    <location>
        <begin position="197"/>
        <end position="216"/>
    </location>
</feature>
<dbReference type="Pfam" id="PF11614">
    <property type="entry name" value="FixG_C"/>
    <property type="match status" value="1"/>
</dbReference>
<evidence type="ECO:0000259" key="8">
    <source>
        <dbReference type="PROSITE" id="PS51379"/>
    </source>
</evidence>
<dbReference type="PANTHER" id="PTHR30176:SF3">
    <property type="entry name" value="FERREDOXIN-TYPE PROTEIN NAPH"/>
    <property type="match status" value="1"/>
</dbReference>
<feature type="transmembrane region" description="Helical" evidence="7">
    <location>
        <begin position="89"/>
        <end position="110"/>
    </location>
</feature>
<proteinExistence type="predicted"/>
<accession>A0A1H2Q108</accession>
<feature type="transmembrane region" description="Helical" evidence="7">
    <location>
        <begin position="163"/>
        <end position="181"/>
    </location>
</feature>
<dbReference type="Proteomes" id="UP000198816">
    <property type="component" value="Unassembled WGS sequence"/>
</dbReference>
<keyword evidence="6" id="KW-0411">Iron-sulfur</keyword>
<keyword evidence="7" id="KW-0472">Membrane</keyword>
<dbReference type="RefSeq" id="WP_093026971.1">
    <property type="nucleotide sequence ID" value="NZ_FNNZ01000001.1"/>
</dbReference>
<keyword evidence="7" id="KW-0812">Transmembrane</keyword>